<sequence>MEYQVHTFLNGIRLLFVPSASAISHACFLVKAGSRHERPEDLGVAHFIEHMLFKKTKKRNTNQILNRLESVGADLNAYTTKEYTCLHASFLKPFLDRTLELFQDVSFNSVFPEDEIIKEKGVVLDELASYQDQPEEAIYDDFEDLLFSNHPLGHNILGTINSVKAFKKENLERFIKENYRTNEMIIAVSGNYSFKRVVAIADKYYGSLPANEGIRHIPQKHTSESTNILSLKPISQAHIVLGTSAYDIYDNKKPGLLLLNNMLGGNSMSSILNLEIREKHGIAYTIESAYSPLSDTGLFTVYFGTEREKVDKALKLIYKEFKKLKSQKLSEVQLKKAKRKFIGQIALGEENRMGLLVSMAKSLMDHDVIDSLEEVFKKIEAVSNIELLEIANEILDEDRQTRLIFSPID</sequence>
<organism evidence="4 5">
    <name type="scientific">Pedobacter flavus</name>
    <dbReference type="NCBI Taxonomy" id="3113906"/>
    <lineage>
        <taxon>Bacteria</taxon>
        <taxon>Pseudomonadati</taxon>
        <taxon>Bacteroidota</taxon>
        <taxon>Sphingobacteriia</taxon>
        <taxon>Sphingobacteriales</taxon>
        <taxon>Sphingobacteriaceae</taxon>
        <taxon>Pedobacter</taxon>
    </lineage>
</organism>
<reference evidence="4 5" key="1">
    <citation type="submission" date="2024-01" db="EMBL/GenBank/DDBJ databases">
        <title>Pedobacter sp. nov., isolated from oil-contaminated soil.</title>
        <authorList>
            <person name="Le N.T.T."/>
        </authorList>
    </citation>
    <scope>NUCLEOTIDE SEQUENCE [LARGE SCALE GENOMIC DNA]</scope>
    <source>
        <strain evidence="4 5">VNH31</strain>
    </source>
</reference>
<name>A0ABU7GZE4_9SPHI</name>
<dbReference type="Pfam" id="PF05193">
    <property type="entry name" value="Peptidase_M16_C"/>
    <property type="match status" value="1"/>
</dbReference>
<evidence type="ECO:0000313" key="4">
    <source>
        <dbReference type="EMBL" id="MEE1884437.1"/>
    </source>
</evidence>
<dbReference type="SUPFAM" id="SSF63411">
    <property type="entry name" value="LuxS/MPP-like metallohydrolase"/>
    <property type="match status" value="2"/>
</dbReference>
<dbReference type="PANTHER" id="PTHR11851:SF49">
    <property type="entry name" value="MITOCHONDRIAL-PROCESSING PEPTIDASE SUBUNIT ALPHA"/>
    <property type="match status" value="1"/>
</dbReference>
<comment type="caution">
    <text evidence="4">The sequence shown here is derived from an EMBL/GenBank/DDBJ whole genome shotgun (WGS) entry which is preliminary data.</text>
</comment>
<dbReference type="Pfam" id="PF00675">
    <property type="entry name" value="Peptidase_M16"/>
    <property type="match status" value="1"/>
</dbReference>
<dbReference type="InterPro" id="IPR050361">
    <property type="entry name" value="MPP/UQCRC_Complex"/>
</dbReference>
<comment type="similarity">
    <text evidence="1">Belongs to the peptidase M16 family.</text>
</comment>
<evidence type="ECO:0000313" key="5">
    <source>
        <dbReference type="Proteomes" id="UP001337681"/>
    </source>
</evidence>
<protein>
    <submittedName>
        <fullName evidence="4">Pitrilysin family protein</fullName>
    </submittedName>
</protein>
<dbReference type="RefSeq" id="WP_330145352.1">
    <property type="nucleotide sequence ID" value="NZ_JAZDQU010000001.1"/>
</dbReference>
<dbReference type="InterPro" id="IPR011765">
    <property type="entry name" value="Pept_M16_N"/>
</dbReference>
<dbReference type="EMBL" id="JAZDQU010000001">
    <property type="protein sequence ID" value="MEE1884437.1"/>
    <property type="molecule type" value="Genomic_DNA"/>
</dbReference>
<evidence type="ECO:0000259" key="3">
    <source>
        <dbReference type="Pfam" id="PF05193"/>
    </source>
</evidence>
<keyword evidence="5" id="KW-1185">Reference proteome</keyword>
<evidence type="ECO:0000259" key="2">
    <source>
        <dbReference type="Pfam" id="PF00675"/>
    </source>
</evidence>
<evidence type="ECO:0000256" key="1">
    <source>
        <dbReference type="ARBA" id="ARBA00007261"/>
    </source>
</evidence>
<dbReference type="Gene3D" id="3.30.830.10">
    <property type="entry name" value="Metalloenzyme, LuxS/M16 peptidase-like"/>
    <property type="match status" value="2"/>
</dbReference>
<dbReference type="InterPro" id="IPR007863">
    <property type="entry name" value="Peptidase_M16_C"/>
</dbReference>
<accession>A0ABU7GZE4</accession>
<gene>
    <name evidence="4" type="ORF">VRU49_03285</name>
</gene>
<proteinExistence type="inferred from homology"/>
<dbReference type="Proteomes" id="UP001337681">
    <property type="component" value="Unassembled WGS sequence"/>
</dbReference>
<dbReference type="PANTHER" id="PTHR11851">
    <property type="entry name" value="METALLOPROTEASE"/>
    <property type="match status" value="1"/>
</dbReference>
<dbReference type="InterPro" id="IPR011249">
    <property type="entry name" value="Metalloenz_LuxS/M16"/>
</dbReference>
<feature type="domain" description="Peptidase M16 N-terminal" evidence="2">
    <location>
        <begin position="22"/>
        <end position="159"/>
    </location>
</feature>
<feature type="domain" description="Peptidase M16 C-terminal" evidence="3">
    <location>
        <begin position="166"/>
        <end position="340"/>
    </location>
</feature>